<organism evidence="8 9">
    <name type="scientific">Flaviaesturariibacter amylovorans</name>
    <dbReference type="NCBI Taxonomy" id="1084520"/>
    <lineage>
        <taxon>Bacteria</taxon>
        <taxon>Pseudomonadati</taxon>
        <taxon>Bacteroidota</taxon>
        <taxon>Chitinophagia</taxon>
        <taxon>Chitinophagales</taxon>
        <taxon>Chitinophagaceae</taxon>
        <taxon>Flaviaestuariibacter</taxon>
    </lineage>
</organism>
<evidence type="ECO:0000256" key="4">
    <source>
        <dbReference type="ARBA" id="ARBA00017871"/>
    </source>
</evidence>
<feature type="domain" description="Amine oxidase" evidence="7">
    <location>
        <begin position="15"/>
        <end position="421"/>
    </location>
</feature>
<dbReference type="PANTHER" id="PTHR10742">
    <property type="entry name" value="FLAVIN MONOAMINE OXIDASE"/>
    <property type="match status" value="1"/>
</dbReference>
<evidence type="ECO:0000313" key="8">
    <source>
        <dbReference type="EMBL" id="GAA4333253.1"/>
    </source>
</evidence>
<evidence type="ECO:0000256" key="5">
    <source>
        <dbReference type="ARBA" id="ARBA00023070"/>
    </source>
</evidence>
<name>A0ABP8H250_9BACT</name>
<evidence type="ECO:0000256" key="3">
    <source>
        <dbReference type="ARBA" id="ARBA00012535"/>
    </source>
</evidence>
<evidence type="ECO:0000256" key="2">
    <source>
        <dbReference type="ARBA" id="ARBA00005833"/>
    </source>
</evidence>
<protein>
    <recommendedName>
        <fullName evidence="4">Tryptophan 2-monooxygenase</fullName>
        <ecNumber evidence="3">1.13.12.3</ecNumber>
    </recommendedName>
</protein>
<evidence type="ECO:0000256" key="6">
    <source>
        <dbReference type="ARBA" id="ARBA00047321"/>
    </source>
</evidence>
<dbReference type="SUPFAM" id="SSF51905">
    <property type="entry name" value="FAD/NAD(P)-binding domain"/>
    <property type="match status" value="1"/>
</dbReference>
<evidence type="ECO:0000313" key="9">
    <source>
        <dbReference type="Proteomes" id="UP001501725"/>
    </source>
</evidence>
<dbReference type="RefSeq" id="WP_345256214.1">
    <property type="nucleotide sequence ID" value="NZ_BAABGY010000007.1"/>
</dbReference>
<comment type="similarity">
    <text evidence="2">Belongs to the tryptophan 2-monooxygenase family.</text>
</comment>
<reference evidence="9" key="1">
    <citation type="journal article" date="2019" name="Int. J. Syst. Evol. Microbiol.">
        <title>The Global Catalogue of Microorganisms (GCM) 10K type strain sequencing project: providing services to taxonomists for standard genome sequencing and annotation.</title>
        <authorList>
            <consortium name="The Broad Institute Genomics Platform"/>
            <consortium name="The Broad Institute Genome Sequencing Center for Infectious Disease"/>
            <person name="Wu L."/>
            <person name="Ma J."/>
        </authorList>
    </citation>
    <scope>NUCLEOTIDE SEQUENCE [LARGE SCALE GENOMIC DNA]</scope>
    <source>
        <strain evidence="9">JCM 17919</strain>
    </source>
</reference>
<proteinExistence type="inferred from homology"/>
<dbReference type="Gene3D" id="3.50.50.60">
    <property type="entry name" value="FAD/NAD(P)-binding domain"/>
    <property type="match status" value="1"/>
</dbReference>
<dbReference type="Proteomes" id="UP001501725">
    <property type="component" value="Unassembled WGS sequence"/>
</dbReference>
<dbReference type="PRINTS" id="PR00420">
    <property type="entry name" value="RNGMNOXGNASE"/>
</dbReference>
<dbReference type="EC" id="1.13.12.3" evidence="3"/>
<dbReference type="EMBL" id="BAABGY010000007">
    <property type="protein sequence ID" value="GAA4333253.1"/>
    <property type="molecule type" value="Genomic_DNA"/>
</dbReference>
<dbReference type="InterPro" id="IPR002937">
    <property type="entry name" value="Amino_oxidase"/>
</dbReference>
<gene>
    <name evidence="8" type="ORF">GCM10023184_26310</name>
</gene>
<comment type="catalytic activity">
    <reaction evidence="6">
        <text>L-tryptophan + O2 = indole-3-acetamide + CO2 + H2O</text>
        <dbReference type="Rhea" id="RHEA:16165"/>
        <dbReference type="ChEBI" id="CHEBI:15377"/>
        <dbReference type="ChEBI" id="CHEBI:15379"/>
        <dbReference type="ChEBI" id="CHEBI:16031"/>
        <dbReference type="ChEBI" id="CHEBI:16526"/>
        <dbReference type="ChEBI" id="CHEBI:57912"/>
        <dbReference type="EC" id="1.13.12.3"/>
    </reaction>
</comment>
<dbReference type="InterPro" id="IPR050281">
    <property type="entry name" value="Flavin_monoamine_oxidase"/>
</dbReference>
<comment type="caution">
    <text evidence="8">The sequence shown here is derived from an EMBL/GenBank/DDBJ whole genome shotgun (WGS) entry which is preliminary data.</text>
</comment>
<dbReference type="SUPFAM" id="SSF54373">
    <property type="entry name" value="FAD-linked reductases, C-terminal domain"/>
    <property type="match status" value="1"/>
</dbReference>
<accession>A0ABP8H250</accession>
<dbReference type="InterPro" id="IPR036188">
    <property type="entry name" value="FAD/NAD-bd_sf"/>
</dbReference>
<evidence type="ECO:0000256" key="1">
    <source>
        <dbReference type="ARBA" id="ARBA00004814"/>
    </source>
</evidence>
<sequence length="427" mass="46989">MEHRYDVLVLGAGAAGLMAAWELSAAGRSVALIEARGRTGGRVHTLQEPGIGVPIELGAEFIHGDLPLTQHWSARAGLSSYEVEGSIWQYKKGKLQEQEDFIEEEAALKPVWESLTDDISVGTLIDRYLQGPGYEALRFTLQRYVEGYYAGNLEQASAFALRRELEGQEEAQCRLASGYGALLRAIDTECAHQGVLFCLNTPVHSVEWGEGYVRLQATDGRHFLGTTLLCTVPLGNWLAGDIGWTPSLPDKQEAARHLGFGPVVKLILRFRTRFWSDETNRKDLNFLFSDTTIPAWWTAAPKTDALLTAWLGGPAAAALQHLTQEQLVGRALSDLAQMFGKTKDWLRLQLQTVHYHNWAKDPYCRGGYSFEVVDGPHWQKLLSAPVARTLYFAGEGLHAGPQIGTVEAALQTGQAAARQLIADHAVG</sequence>
<dbReference type="Pfam" id="PF01593">
    <property type="entry name" value="Amino_oxidase"/>
    <property type="match status" value="1"/>
</dbReference>
<comment type="pathway">
    <text evidence="1">Plant hormone metabolism; auxin biosynthesis.</text>
</comment>
<keyword evidence="5" id="KW-0073">Auxin biosynthesis</keyword>
<evidence type="ECO:0000259" key="7">
    <source>
        <dbReference type="Pfam" id="PF01593"/>
    </source>
</evidence>
<dbReference type="PANTHER" id="PTHR10742:SF410">
    <property type="entry name" value="LYSINE-SPECIFIC HISTONE DEMETHYLASE 2"/>
    <property type="match status" value="1"/>
</dbReference>
<keyword evidence="9" id="KW-1185">Reference proteome</keyword>